<keyword evidence="2" id="KW-0560">Oxidoreductase</keyword>
<dbReference type="InterPro" id="IPR029903">
    <property type="entry name" value="RmlD-like-bd"/>
</dbReference>
<dbReference type="AlphaFoldDB" id="A0A0W8FTF9"/>
<dbReference type="CDD" id="cd05254">
    <property type="entry name" value="dTDP_HR_like_SDR_e"/>
    <property type="match status" value="1"/>
</dbReference>
<dbReference type="InterPro" id="IPR036291">
    <property type="entry name" value="NAD(P)-bd_dom_sf"/>
</dbReference>
<dbReference type="GO" id="GO:0008831">
    <property type="term" value="F:dTDP-4-dehydrorhamnose reductase activity"/>
    <property type="evidence" value="ECO:0007669"/>
    <property type="project" value="UniProtKB-EC"/>
</dbReference>
<dbReference type="InterPro" id="IPR005913">
    <property type="entry name" value="dTDP_dehydrorham_reduct"/>
</dbReference>
<evidence type="ECO:0000259" key="1">
    <source>
        <dbReference type="Pfam" id="PF04321"/>
    </source>
</evidence>
<gene>
    <name evidence="2" type="ORF">ASZ90_006046</name>
</gene>
<dbReference type="GO" id="GO:0019305">
    <property type="term" value="P:dTDP-rhamnose biosynthetic process"/>
    <property type="evidence" value="ECO:0007669"/>
    <property type="project" value="TreeGrafter"/>
</dbReference>
<dbReference type="EMBL" id="LNQE01000859">
    <property type="protein sequence ID" value="KUG24155.1"/>
    <property type="molecule type" value="Genomic_DNA"/>
</dbReference>
<comment type="caution">
    <text evidence="2">The sequence shown here is derived from an EMBL/GenBank/DDBJ whole genome shotgun (WGS) entry which is preliminary data.</text>
</comment>
<dbReference type="SUPFAM" id="SSF51735">
    <property type="entry name" value="NAD(P)-binding Rossmann-fold domains"/>
    <property type="match status" value="1"/>
</dbReference>
<organism evidence="2">
    <name type="scientific">hydrocarbon metagenome</name>
    <dbReference type="NCBI Taxonomy" id="938273"/>
    <lineage>
        <taxon>unclassified sequences</taxon>
        <taxon>metagenomes</taxon>
        <taxon>ecological metagenomes</taxon>
    </lineage>
</organism>
<dbReference type="Gene3D" id="3.40.50.720">
    <property type="entry name" value="NAD(P)-binding Rossmann-like Domain"/>
    <property type="match status" value="1"/>
</dbReference>
<name>A0A0W8FTF9_9ZZZZ</name>
<dbReference type="PANTHER" id="PTHR10491">
    <property type="entry name" value="DTDP-4-DEHYDRORHAMNOSE REDUCTASE"/>
    <property type="match status" value="1"/>
</dbReference>
<dbReference type="GO" id="GO:0005829">
    <property type="term" value="C:cytosol"/>
    <property type="evidence" value="ECO:0007669"/>
    <property type="project" value="TreeGrafter"/>
</dbReference>
<reference evidence="2" key="1">
    <citation type="journal article" date="2015" name="Proc. Natl. Acad. Sci. U.S.A.">
        <title>Networks of energetic and metabolic interactions define dynamics in microbial communities.</title>
        <authorList>
            <person name="Embree M."/>
            <person name="Liu J.K."/>
            <person name="Al-Bassam M.M."/>
            <person name="Zengler K."/>
        </authorList>
    </citation>
    <scope>NUCLEOTIDE SEQUENCE</scope>
</reference>
<proteinExistence type="predicted"/>
<accession>A0A0W8FTF9</accession>
<dbReference type="EC" id="1.1.1.133" evidence="2"/>
<evidence type="ECO:0000313" key="2">
    <source>
        <dbReference type="EMBL" id="KUG24155.1"/>
    </source>
</evidence>
<dbReference type="PANTHER" id="PTHR10491:SF4">
    <property type="entry name" value="METHIONINE ADENOSYLTRANSFERASE 2 SUBUNIT BETA"/>
    <property type="match status" value="1"/>
</dbReference>
<protein>
    <submittedName>
        <fullName evidence="2">Dtdp-4-dehydrorhamnose reductase</fullName>
        <ecNumber evidence="2">1.1.1.133</ecNumber>
    </submittedName>
</protein>
<feature type="domain" description="RmlD-like substrate binding" evidence="1">
    <location>
        <begin position="5"/>
        <end position="288"/>
    </location>
</feature>
<sequence length="298" mass="32958">MCRHLVIGSAGLIGEHLMRASINQGLDIIGTDFTYKDPSLFIDIRLRDSIQTILEKNNPQIIFLPAAIPNVDYCELNPLESYSTNVEGVCNVVTAANIIGAKLVYFSSDYIFDGKSGPYSEVDTPNPINEYGKQKLIAEHYIALHSNNYLIIRTTIVYGWESQGKNFICRLLKTLKNKNILKVPMDQIGNPTYAPNFAEAVIELVTKGIAGVYHMAGPDRINRYNFACEAAKIFGLGTEFIHPILTADLGQPALRPLGVGMKVDKAKAVLSTQLMGYQEGLRSMATSMHHTIVNNCFN</sequence>
<dbReference type="Pfam" id="PF04321">
    <property type="entry name" value="RmlD_sub_bind"/>
    <property type="match status" value="1"/>
</dbReference>